<accession>A0A6H1Z7W9</accession>
<organism evidence="1">
    <name type="scientific">viral metagenome</name>
    <dbReference type="NCBI Taxonomy" id="1070528"/>
    <lineage>
        <taxon>unclassified sequences</taxon>
        <taxon>metagenomes</taxon>
        <taxon>organismal metagenomes</taxon>
    </lineage>
</organism>
<proteinExistence type="predicted"/>
<dbReference type="EMBL" id="MT143972">
    <property type="protein sequence ID" value="QJA43966.1"/>
    <property type="molecule type" value="Genomic_DNA"/>
</dbReference>
<protein>
    <submittedName>
        <fullName evidence="1">Uncharacterized protein</fullName>
    </submittedName>
</protein>
<dbReference type="AlphaFoldDB" id="A0A6H1Z7W9"/>
<evidence type="ECO:0000313" key="1">
    <source>
        <dbReference type="EMBL" id="QJA43966.1"/>
    </source>
</evidence>
<evidence type="ECO:0000313" key="2">
    <source>
        <dbReference type="EMBL" id="QJH93801.1"/>
    </source>
</evidence>
<name>A0A6H1Z7W9_9ZZZZ</name>
<gene>
    <name evidence="1" type="ORF">TM448A00065_0012</name>
    <name evidence="2" type="ORF">TM448B00134_0095</name>
</gene>
<reference evidence="1" key="1">
    <citation type="submission" date="2020-03" db="EMBL/GenBank/DDBJ databases">
        <title>The deep terrestrial virosphere.</title>
        <authorList>
            <person name="Holmfeldt K."/>
            <person name="Nilsson E."/>
            <person name="Simone D."/>
            <person name="Lopez-Fernandez M."/>
            <person name="Wu X."/>
            <person name="de Brujin I."/>
            <person name="Lundin D."/>
            <person name="Andersson A."/>
            <person name="Bertilsson S."/>
            <person name="Dopson M."/>
        </authorList>
    </citation>
    <scope>NUCLEOTIDE SEQUENCE</scope>
    <source>
        <strain evidence="1">TM448A00065</strain>
        <strain evidence="2">TM448B00134</strain>
    </source>
</reference>
<dbReference type="EMBL" id="MT144591">
    <property type="protein sequence ID" value="QJH93801.1"/>
    <property type="molecule type" value="Genomic_DNA"/>
</dbReference>
<sequence length="105" mass="11391">MSDKLPGYPITATEPASGMKALFCTASGRWCLGEVHNQSRETLMLIGFRWAHLPGESPVERVLALGHDITSRMSAIGVRRWWVDQSDGATPDDAARAALAAKVVK</sequence>